<reference evidence="2" key="1">
    <citation type="submission" date="2024-06" db="EMBL/GenBank/DDBJ databases">
        <authorList>
            <person name="Sun Y."/>
        </authorList>
    </citation>
    <scope>NUCLEOTIDE SEQUENCE</scope>
    <source>
        <strain evidence="2">IGA1.0</strain>
    </source>
</reference>
<feature type="transmembrane region" description="Helical" evidence="1">
    <location>
        <begin position="161"/>
        <end position="181"/>
    </location>
</feature>
<feature type="transmembrane region" description="Helical" evidence="1">
    <location>
        <begin position="94"/>
        <end position="122"/>
    </location>
</feature>
<proteinExistence type="predicted"/>
<feature type="transmembrane region" description="Helical" evidence="1">
    <location>
        <begin position="193"/>
        <end position="220"/>
    </location>
</feature>
<dbReference type="AlphaFoldDB" id="A0AAU7QPI1"/>
<name>A0AAU7QPI1_9GAMM</name>
<accession>A0AAU7QPI1</accession>
<feature type="transmembrane region" description="Helical" evidence="1">
    <location>
        <begin position="48"/>
        <end position="73"/>
    </location>
</feature>
<keyword evidence="1" id="KW-0472">Membrane</keyword>
<dbReference type="EMBL" id="CP157948">
    <property type="protein sequence ID" value="XBS91272.1"/>
    <property type="molecule type" value="Genomic_DNA"/>
</dbReference>
<evidence type="ECO:0000313" key="2">
    <source>
        <dbReference type="EMBL" id="XBS91272.1"/>
    </source>
</evidence>
<keyword evidence="1" id="KW-1133">Transmembrane helix</keyword>
<evidence type="ECO:0000256" key="1">
    <source>
        <dbReference type="SAM" id="Phobius"/>
    </source>
</evidence>
<feature type="transmembrane region" description="Helical" evidence="1">
    <location>
        <begin position="21"/>
        <end position="42"/>
    </location>
</feature>
<sequence length="228" mass="24812">MNRSPLNWPVIRLLVAKDWQLFQQQLAACVLGGIVALCLIGMATGWSFYLGSLLLIVMLVCTSCFSISNSLLVERKEHTLAFVMSLPVTPLDYYLSKLIGNLVTFLVPFLAMLAGTVLVILYTPLPDGLVVLSLLIFGHVLLAYAVSLSVAMAVESEGWNIFSMIGSMLLINPLIMLLGQIPAINDHVKADTIYFAPVAVAILLAQATLSVVVLAATGWVHCRKKSFY</sequence>
<dbReference type="RefSeq" id="WP_350016996.1">
    <property type="nucleotide sequence ID" value="NZ_CP157948.1"/>
</dbReference>
<keyword evidence="1" id="KW-0812">Transmembrane</keyword>
<organism evidence="2">
    <name type="scientific">Rhodanobacter sp. IGA1.0</name>
    <dbReference type="NCBI Taxonomy" id="3158582"/>
    <lineage>
        <taxon>Bacteria</taxon>
        <taxon>Pseudomonadati</taxon>
        <taxon>Pseudomonadota</taxon>
        <taxon>Gammaproteobacteria</taxon>
        <taxon>Lysobacterales</taxon>
        <taxon>Rhodanobacteraceae</taxon>
        <taxon>Rhodanobacter</taxon>
    </lineage>
</organism>
<protein>
    <submittedName>
        <fullName evidence="2">ABC transporter permease subunit</fullName>
    </submittedName>
</protein>
<gene>
    <name evidence="2" type="ORF">ABNK63_06445</name>
</gene>
<feature type="transmembrane region" description="Helical" evidence="1">
    <location>
        <begin position="128"/>
        <end position="154"/>
    </location>
</feature>